<keyword evidence="4" id="KW-0804">Transcription</keyword>
<evidence type="ECO:0000256" key="2">
    <source>
        <dbReference type="ARBA" id="ARBA00023015"/>
    </source>
</evidence>
<evidence type="ECO:0000256" key="4">
    <source>
        <dbReference type="ARBA" id="ARBA00023163"/>
    </source>
</evidence>
<proteinExistence type="inferred from homology"/>
<keyword evidence="7" id="KW-1185">Reference proteome</keyword>
<dbReference type="InterPro" id="IPR000847">
    <property type="entry name" value="LysR_HTH_N"/>
</dbReference>
<gene>
    <name evidence="6" type="ORF">Aiant_11220</name>
</gene>
<dbReference type="PANTHER" id="PTHR30126:SF39">
    <property type="entry name" value="HTH-TYPE TRANSCRIPTIONAL REGULATOR CYSL"/>
    <property type="match status" value="1"/>
</dbReference>
<accession>A0ABM7LMH3</accession>
<dbReference type="PROSITE" id="PS50931">
    <property type="entry name" value="HTH_LYSR"/>
    <property type="match status" value="1"/>
</dbReference>
<dbReference type="Gene3D" id="3.40.190.290">
    <property type="match status" value="1"/>
</dbReference>
<evidence type="ECO:0000313" key="6">
    <source>
        <dbReference type="EMBL" id="BCJ40465.1"/>
    </source>
</evidence>
<feature type="domain" description="HTH lysR-type" evidence="5">
    <location>
        <begin position="13"/>
        <end position="70"/>
    </location>
</feature>
<dbReference type="Proteomes" id="UP000676967">
    <property type="component" value="Chromosome"/>
</dbReference>
<dbReference type="InterPro" id="IPR036388">
    <property type="entry name" value="WH-like_DNA-bd_sf"/>
</dbReference>
<dbReference type="EMBL" id="AP023356">
    <property type="protein sequence ID" value="BCJ40465.1"/>
    <property type="molecule type" value="Genomic_DNA"/>
</dbReference>
<dbReference type="InterPro" id="IPR005119">
    <property type="entry name" value="LysR_subst-bd"/>
</dbReference>
<dbReference type="Pfam" id="PF00126">
    <property type="entry name" value="HTH_1"/>
    <property type="match status" value="1"/>
</dbReference>
<dbReference type="SUPFAM" id="SSF53850">
    <property type="entry name" value="Periplasmic binding protein-like II"/>
    <property type="match status" value="1"/>
</dbReference>
<keyword evidence="3" id="KW-0238">DNA-binding</keyword>
<keyword evidence="2" id="KW-0805">Transcription regulation</keyword>
<dbReference type="InterPro" id="IPR036390">
    <property type="entry name" value="WH_DNA-bd_sf"/>
</dbReference>
<dbReference type="CDD" id="cd05466">
    <property type="entry name" value="PBP2_LTTR_substrate"/>
    <property type="match status" value="1"/>
</dbReference>
<evidence type="ECO:0000313" key="7">
    <source>
        <dbReference type="Proteomes" id="UP000676967"/>
    </source>
</evidence>
<sequence>MRAIGETDRGGGVEFRQLRTFRVVARTLNLTRAAAELHYAQSSVTEQIQALEADLEAPLFERGGRRLRLTAAGQRLVSYADQLLSLAEEARAAVREDAEEPSGDLAVGALETLCVHRLPGVLSSYRARWPRVHVSVREANRGELYGAVRRGDLDVSLTFGEPPADEALGAATVDTERLIVVTPPGHALATASMLTPGELAGEPFVATQVGCGFREMLDRSGLGSSVVAELGSMAALCGCVAAGMGLALLPESAVREQHARGVVAAVPLKDAAAPVTLTWLRRRESRPAVAAFLAAAGAA</sequence>
<reference evidence="6 7" key="1">
    <citation type="submission" date="2020-08" db="EMBL/GenBank/DDBJ databases">
        <title>Whole genome shotgun sequence of Actinoplanes ianthinogenes NBRC 13996.</title>
        <authorList>
            <person name="Komaki H."/>
            <person name="Tamura T."/>
        </authorList>
    </citation>
    <scope>NUCLEOTIDE SEQUENCE [LARGE SCALE GENOMIC DNA]</scope>
    <source>
        <strain evidence="6 7">NBRC 13996</strain>
    </source>
</reference>
<protein>
    <submittedName>
        <fullName evidence="6">LysR family transcriptional regulator</fullName>
    </submittedName>
</protein>
<comment type="similarity">
    <text evidence="1">Belongs to the LysR transcriptional regulatory family.</text>
</comment>
<evidence type="ECO:0000256" key="3">
    <source>
        <dbReference type="ARBA" id="ARBA00023125"/>
    </source>
</evidence>
<evidence type="ECO:0000259" key="5">
    <source>
        <dbReference type="PROSITE" id="PS50931"/>
    </source>
</evidence>
<dbReference type="SUPFAM" id="SSF46785">
    <property type="entry name" value="Winged helix' DNA-binding domain"/>
    <property type="match status" value="1"/>
</dbReference>
<organism evidence="6 7">
    <name type="scientific">Actinoplanes ianthinogenes</name>
    <dbReference type="NCBI Taxonomy" id="122358"/>
    <lineage>
        <taxon>Bacteria</taxon>
        <taxon>Bacillati</taxon>
        <taxon>Actinomycetota</taxon>
        <taxon>Actinomycetes</taxon>
        <taxon>Micromonosporales</taxon>
        <taxon>Micromonosporaceae</taxon>
        <taxon>Actinoplanes</taxon>
    </lineage>
</organism>
<name>A0ABM7LMH3_9ACTN</name>
<dbReference type="PANTHER" id="PTHR30126">
    <property type="entry name" value="HTH-TYPE TRANSCRIPTIONAL REGULATOR"/>
    <property type="match status" value="1"/>
</dbReference>
<dbReference type="PRINTS" id="PR00039">
    <property type="entry name" value="HTHLYSR"/>
</dbReference>
<dbReference type="Gene3D" id="1.10.10.10">
    <property type="entry name" value="Winged helix-like DNA-binding domain superfamily/Winged helix DNA-binding domain"/>
    <property type="match status" value="1"/>
</dbReference>
<dbReference type="Pfam" id="PF03466">
    <property type="entry name" value="LysR_substrate"/>
    <property type="match status" value="1"/>
</dbReference>
<evidence type="ECO:0000256" key="1">
    <source>
        <dbReference type="ARBA" id="ARBA00009437"/>
    </source>
</evidence>